<feature type="domain" description="Nucleoporin Nup120/160 beta-propeller" evidence="4">
    <location>
        <begin position="63"/>
        <end position="571"/>
    </location>
</feature>
<dbReference type="PANTHER" id="PTHR21286">
    <property type="entry name" value="NUCLEAR PORE COMPLEX PROTEIN NUP160"/>
    <property type="match status" value="1"/>
</dbReference>
<dbReference type="GO" id="GO:0005643">
    <property type="term" value="C:nuclear pore"/>
    <property type="evidence" value="ECO:0007669"/>
    <property type="project" value="TreeGrafter"/>
</dbReference>
<keyword evidence="3" id="KW-0539">Nucleus</keyword>
<dbReference type="PANTHER" id="PTHR21286:SF0">
    <property type="entry name" value="NUCLEAR PORE COMPLEX PROTEIN NUP160"/>
    <property type="match status" value="1"/>
</dbReference>
<keyword evidence="6" id="KW-1185">Reference proteome</keyword>
<organism evidence="5 6">
    <name type="scientific">Suhomyces tanzawaensis NRRL Y-17324</name>
    <dbReference type="NCBI Taxonomy" id="984487"/>
    <lineage>
        <taxon>Eukaryota</taxon>
        <taxon>Fungi</taxon>
        <taxon>Dikarya</taxon>
        <taxon>Ascomycota</taxon>
        <taxon>Saccharomycotina</taxon>
        <taxon>Pichiomycetes</taxon>
        <taxon>Debaryomycetaceae</taxon>
        <taxon>Suhomyces</taxon>
    </lineage>
</organism>
<dbReference type="RefSeq" id="XP_020066833.1">
    <property type="nucleotide sequence ID" value="XM_020207147.1"/>
</dbReference>
<evidence type="ECO:0000256" key="1">
    <source>
        <dbReference type="ARBA" id="ARBA00004123"/>
    </source>
</evidence>
<dbReference type="STRING" id="984487.A0A1E4SQC9"/>
<gene>
    <name evidence="5" type="ORF">CANTADRAFT_24549</name>
</gene>
<protein>
    <recommendedName>
        <fullName evidence="4">Nucleoporin Nup120/160 beta-propeller domain-containing protein</fullName>
    </recommendedName>
</protein>
<dbReference type="EMBL" id="KV453909">
    <property type="protein sequence ID" value="ODV81711.1"/>
    <property type="molecule type" value="Genomic_DNA"/>
</dbReference>
<evidence type="ECO:0000313" key="6">
    <source>
        <dbReference type="Proteomes" id="UP000094285"/>
    </source>
</evidence>
<proteinExistence type="predicted"/>
<evidence type="ECO:0000256" key="2">
    <source>
        <dbReference type="ARBA" id="ARBA00022448"/>
    </source>
</evidence>
<dbReference type="Proteomes" id="UP000094285">
    <property type="component" value="Unassembled WGS sequence"/>
</dbReference>
<dbReference type="InterPro" id="IPR059141">
    <property type="entry name" value="Beta-prop_Nup120_160"/>
</dbReference>
<accession>A0A1E4SQC9</accession>
<dbReference type="AlphaFoldDB" id="A0A1E4SQC9"/>
<dbReference type="Pfam" id="PF11715">
    <property type="entry name" value="Beta-prop_Nup120_160"/>
    <property type="match status" value="1"/>
</dbReference>
<keyword evidence="2" id="KW-0813">Transport</keyword>
<evidence type="ECO:0000256" key="3">
    <source>
        <dbReference type="ARBA" id="ARBA00023242"/>
    </source>
</evidence>
<dbReference type="InterPro" id="IPR021717">
    <property type="entry name" value="Nucleoporin_Nup160"/>
</dbReference>
<dbReference type="OrthoDB" id="67716at2759"/>
<dbReference type="GeneID" id="30981284"/>
<comment type="subcellular location">
    <subcellularLocation>
        <location evidence="1">Nucleus</location>
    </subcellularLocation>
</comment>
<dbReference type="GO" id="GO:0017056">
    <property type="term" value="F:structural constituent of nuclear pore"/>
    <property type="evidence" value="ECO:0007669"/>
    <property type="project" value="TreeGrafter"/>
</dbReference>
<evidence type="ECO:0000313" key="5">
    <source>
        <dbReference type="EMBL" id="ODV81711.1"/>
    </source>
</evidence>
<sequence length="1194" mass="136168">MDVSYSSSSLQGYKLHLYSREVTLPLKYSPVPKAATPNDLFHRKLATSGDVIELDNSLINAVAYEVLGDLRTVTITPINTGPNNLSLNFQSLKFLLPHPLISTSCINVQYDKDNGDEGAIIIDIIDTDHLFITFKIELSDFIKTKSNRLTISNFSQWGNISVPYSFELRSSPYLLKSLDSLNLVVSLKDGGLLHFQRSTVLSDFDVFNFNEAPALLPLNFISGLFKKNAQLEVVLEGISSNSVVDAIALGKDNFVTLSVSKVLKVWSLKDHIPVLNPIFINQKIDTESWLTTVPTRHLLIYTDGAKEYLTLHVSINSTDSNLDKSGFQFKTWEVLDSTSLSEISSLSFEPELPNILLVTLSSSKQEADFRNRLWFIQDYRTQNHGDFVKYHILWKSNTSSVLVVYACNIQTGAVVSINWSHINNHELVETAPHQEISHYANDILNCGKYDDLIVRTSLNVLRENLGAESIGSKPIRTEIDETLLIWTNSFGDSVGQDPELSTMVDYSISELDPSSNGDSSKSFWFKLYSLCAEYKKLSEETLAIGILSQASLLLSLESNGLGIFRPSHFYESFLYKKRNSPEGKLAGILSRFPSLLSTKSNQKLYKFIKQSVSLTTEQTNDIFDTYLRPKIPNEIIEEILLEVESIPMDVINSLIDSLNEFEMIDIDRMDDGLELGSLNKLNTIETFREIKGAHENLLFNLLILILLCEGEDQTTFLINKILTKLNAYDVLELIIDTSFKSLEVTSPIENSGLSNVENSLFWSSIVSRHHSLKDLIVKSRLNEAFDYLHGRVLSNYDNFITDVAIELIDRNEGSFIRKKFFDKLNVSRSIDKFLIGLVYLIDNEAKYFFEAFEEYNILDQRDQIDKIRNELSSNEPIKNFLDSIFDENLSGDLRKAQYYHSLSELAKLQASTAQKSRHSLILTDDKAALTIVDDSNSVVPTKTTSAFLDVEVSFNQTALKFEQKAIEILKSTEATDSTTSLITQYYLNVFELAMALTDYDLIYESLLNLDTSYNDSDSYKELFTRFLKKLIFNHSIAIIFPPNKNTLYQKKYILIDSVLLQLANDELALSKSLRYYEYLYSWRLFGASNELGSDQLADKRGAIEALYLFITRFRFEHSHLLQSEPSTDDVKQYKLKILELYMIILNCLRSFKDDEDKWILKSKDSNHLKIIRLDELKIEYYDWLKELEGDLRED</sequence>
<name>A0A1E4SQC9_9ASCO</name>
<evidence type="ECO:0000259" key="4">
    <source>
        <dbReference type="Pfam" id="PF11715"/>
    </source>
</evidence>
<reference evidence="6" key="1">
    <citation type="submission" date="2016-05" db="EMBL/GenBank/DDBJ databases">
        <title>Comparative genomics of biotechnologically important yeasts.</title>
        <authorList>
            <consortium name="DOE Joint Genome Institute"/>
            <person name="Riley R."/>
            <person name="Haridas S."/>
            <person name="Wolfe K.H."/>
            <person name="Lopes M.R."/>
            <person name="Hittinger C.T."/>
            <person name="Goker M."/>
            <person name="Salamov A."/>
            <person name="Wisecaver J."/>
            <person name="Long T.M."/>
            <person name="Aerts A.L."/>
            <person name="Barry K."/>
            <person name="Choi C."/>
            <person name="Clum A."/>
            <person name="Coughlan A.Y."/>
            <person name="Deshpande S."/>
            <person name="Douglass A.P."/>
            <person name="Hanson S.J."/>
            <person name="Klenk H.-P."/>
            <person name="Labutti K."/>
            <person name="Lapidus A."/>
            <person name="Lindquist E."/>
            <person name="Lipzen A."/>
            <person name="Meier-Kolthoff J.P."/>
            <person name="Ohm R.A."/>
            <person name="Otillar R.P."/>
            <person name="Pangilinan J."/>
            <person name="Peng Y."/>
            <person name="Rokas A."/>
            <person name="Rosa C.A."/>
            <person name="Scheuner C."/>
            <person name="Sibirny A.A."/>
            <person name="Slot J.C."/>
            <person name="Stielow J.B."/>
            <person name="Sun H."/>
            <person name="Kurtzman C.P."/>
            <person name="Blackwell M."/>
            <person name="Grigoriev I.V."/>
            <person name="Jeffries T.W."/>
        </authorList>
    </citation>
    <scope>NUCLEOTIDE SEQUENCE [LARGE SCALE GENOMIC DNA]</scope>
    <source>
        <strain evidence="6">NRRL Y-17324</strain>
    </source>
</reference>